<reference evidence="2 3" key="1">
    <citation type="submission" date="2020-12" db="EMBL/GenBank/DDBJ databases">
        <title>Identification and biosynthesis of polyene macrolides produced by Streptomyces alfalfae Men-myco-93-63.</title>
        <authorList>
            <person name="Liu D."/>
            <person name="Li Y."/>
            <person name="Liu L."/>
            <person name="Han X."/>
            <person name="Shen F."/>
        </authorList>
    </citation>
    <scope>NUCLEOTIDE SEQUENCE [LARGE SCALE GENOMIC DNA]</scope>
    <source>
        <strain evidence="2 3">Men-myco-93-63</strain>
    </source>
</reference>
<dbReference type="Gene3D" id="3.20.20.140">
    <property type="entry name" value="Metal-dependent hydrolases"/>
    <property type="match status" value="1"/>
</dbReference>
<feature type="domain" description="Amidohydrolase-related" evidence="1">
    <location>
        <begin position="54"/>
        <end position="406"/>
    </location>
</feature>
<dbReference type="InterPro" id="IPR011059">
    <property type="entry name" value="Metal-dep_hydrolase_composite"/>
</dbReference>
<evidence type="ECO:0000313" key="3">
    <source>
        <dbReference type="Proteomes" id="UP000596130"/>
    </source>
</evidence>
<protein>
    <submittedName>
        <fullName evidence="2">Amidohydrolase family protein</fullName>
    </submittedName>
</protein>
<evidence type="ECO:0000259" key="1">
    <source>
        <dbReference type="Pfam" id="PF01979"/>
    </source>
</evidence>
<dbReference type="InterPro" id="IPR051781">
    <property type="entry name" value="Metallo-dep_Hydrolase"/>
</dbReference>
<dbReference type="SUPFAM" id="SSF51556">
    <property type="entry name" value="Metallo-dependent hydrolases"/>
    <property type="match status" value="1"/>
</dbReference>
<dbReference type="Gene3D" id="2.30.40.10">
    <property type="entry name" value="Urease, subunit C, domain 1"/>
    <property type="match status" value="1"/>
</dbReference>
<dbReference type="AlphaFoldDB" id="A0A7T4U1A6"/>
<accession>A0A7T4U1A6</accession>
<dbReference type="GO" id="GO:0016810">
    <property type="term" value="F:hydrolase activity, acting on carbon-nitrogen (but not peptide) bonds"/>
    <property type="evidence" value="ECO:0007669"/>
    <property type="project" value="InterPro"/>
</dbReference>
<evidence type="ECO:0000313" key="2">
    <source>
        <dbReference type="EMBL" id="QQC93035.1"/>
    </source>
</evidence>
<dbReference type="EMBL" id="CP065959">
    <property type="protein sequence ID" value="QQC93035.1"/>
    <property type="molecule type" value="Genomic_DNA"/>
</dbReference>
<dbReference type="PANTHER" id="PTHR43135:SF3">
    <property type="entry name" value="ALPHA-D-RIBOSE 1-METHYLPHOSPHONATE 5-TRIPHOSPHATE DIPHOSPHATASE"/>
    <property type="match status" value="1"/>
</dbReference>
<dbReference type="InterPro" id="IPR006680">
    <property type="entry name" value="Amidohydro-rel"/>
</dbReference>
<dbReference type="Pfam" id="PF01979">
    <property type="entry name" value="Amidohydro_1"/>
    <property type="match status" value="1"/>
</dbReference>
<dbReference type="InterPro" id="IPR032466">
    <property type="entry name" value="Metal_Hydrolase"/>
</dbReference>
<organism evidence="2 3">
    <name type="scientific">Streptomyces alfalfae</name>
    <dbReference type="NCBI Taxonomy" id="1642299"/>
    <lineage>
        <taxon>Bacteria</taxon>
        <taxon>Bacillati</taxon>
        <taxon>Actinomycetota</taxon>
        <taxon>Actinomycetes</taxon>
        <taxon>Kitasatosporales</taxon>
        <taxon>Streptomycetaceae</taxon>
        <taxon>Streptomyces</taxon>
    </lineage>
</organism>
<dbReference type="Proteomes" id="UP000596130">
    <property type="component" value="Chromosome"/>
</dbReference>
<proteinExistence type="predicted"/>
<dbReference type="RefSeq" id="WP_198504598.1">
    <property type="nucleotide sequence ID" value="NZ_CP065959.1"/>
</dbReference>
<sequence length="412" mass="43310">MSELIIKAATLLDLESGELVPGSSVRISGERIVEVAPGRRITADAPVLDAAGRTLMPGLIDAHVHAAVTTLDMPAMARRPSSRIGIEAAGLLEGMLRRGFTTVRDAGGLDRGVAEALDAGLIEGPRVFRSGRVISQTGGHGDFTPASDEPRLCACHIHSDWFARVADGADAVRRAVREELKNGAHQIKIMASGGISSPTDPLDMVQYTAEEIRAAVTEAEARHTYVLAHAFTPEAIIQAVTAGVRSIEHGNLLDAAAARVMAEHGAFLVPTLVTLEQLAEVGRRWHYPQQSIDKLQHVLSEGEKAVHLALDAGVRVGFGTDLLGEAHPEQSRELLLRARVQSPLDVLRSATAVNAELLGRSGELGAVAPGALADLLLVAGNPLEDLSPLADSGAGIDLVMRGGEVVSSRIAG</sequence>
<dbReference type="PANTHER" id="PTHR43135">
    <property type="entry name" value="ALPHA-D-RIBOSE 1-METHYLPHOSPHONATE 5-TRIPHOSPHATE DIPHOSPHATASE"/>
    <property type="match status" value="1"/>
</dbReference>
<keyword evidence="2" id="KW-0378">Hydrolase</keyword>
<dbReference type="SUPFAM" id="SSF51338">
    <property type="entry name" value="Composite domain of metallo-dependent hydrolases"/>
    <property type="match status" value="1"/>
</dbReference>
<gene>
    <name evidence="2" type="ORF">I8755_35380</name>
</gene>
<dbReference type="InterPro" id="IPR057744">
    <property type="entry name" value="OTAase-like"/>
</dbReference>
<name>A0A7T4U1A6_9ACTN</name>
<dbReference type="CDD" id="cd01299">
    <property type="entry name" value="Met_dep_hydrolase_A"/>
    <property type="match status" value="1"/>
</dbReference>